<evidence type="ECO:0000313" key="4">
    <source>
        <dbReference type="Proteomes" id="UP000664534"/>
    </source>
</evidence>
<feature type="region of interest" description="Disordered" evidence="1">
    <location>
        <begin position="64"/>
        <end position="84"/>
    </location>
</feature>
<keyword evidence="4" id="KW-1185">Reference proteome</keyword>
<feature type="compositionally biased region" description="Polar residues" evidence="1">
    <location>
        <begin position="195"/>
        <end position="220"/>
    </location>
</feature>
<feature type="region of interest" description="Disordered" evidence="1">
    <location>
        <begin position="125"/>
        <end position="231"/>
    </location>
</feature>
<sequence length="306" mass="33142">MARQQMRQAEGCTTLMETQTWLPPDYDTCSMHLTELACNEAVLASACPSNKVASPVATSLATAAHTPSSNIPPHLASSSSASPSDGKSGLKLGLGLCFGILAVVLIVALFIACAKKLHLTPGTTMARHPALSTRVRRQPLSTTPQIWTIHPRHRPQTAPSTARPPSRSSSSPPSGDAGNRADNVPSRGRHPPTPESNSDLTDISWSSEGQYDRISSNRSTMPAGPNNMQRGHDQWMRQWIGENAVIEIPLVDVQNPEAPERVSRQARMPQEDDAGSPRAPPTVYEGVPRNRVHFQPTVEDYNEAEE</sequence>
<dbReference type="OrthoDB" id="10469406at2759"/>
<feature type="region of interest" description="Disordered" evidence="1">
    <location>
        <begin position="256"/>
        <end position="306"/>
    </location>
</feature>
<gene>
    <name evidence="3" type="ORF">IMSHALPRED_004309</name>
</gene>
<feature type="compositionally biased region" description="Low complexity" evidence="1">
    <location>
        <begin position="157"/>
        <end position="174"/>
    </location>
</feature>
<comment type="caution">
    <text evidence="3">The sequence shown here is derived from an EMBL/GenBank/DDBJ whole genome shotgun (WGS) entry which is preliminary data.</text>
</comment>
<dbReference type="EMBL" id="CAJPDT010000020">
    <property type="protein sequence ID" value="CAF9918447.1"/>
    <property type="molecule type" value="Genomic_DNA"/>
</dbReference>
<organism evidence="3 4">
    <name type="scientific">Imshaugia aleurites</name>
    <dbReference type="NCBI Taxonomy" id="172621"/>
    <lineage>
        <taxon>Eukaryota</taxon>
        <taxon>Fungi</taxon>
        <taxon>Dikarya</taxon>
        <taxon>Ascomycota</taxon>
        <taxon>Pezizomycotina</taxon>
        <taxon>Lecanoromycetes</taxon>
        <taxon>OSLEUM clade</taxon>
        <taxon>Lecanoromycetidae</taxon>
        <taxon>Lecanorales</taxon>
        <taxon>Lecanorineae</taxon>
        <taxon>Parmeliaceae</taxon>
        <taxon>Imshaugia</taxon>
    </lineage>
</organism>
<proteinExistence type="predicted"/>
<protein>
    <submittedName>
        <fullName evidence="3">Uncharacterized protein</fullName>
    </submittedName>
</protein>
<dbReference type="Proteomes" id="UP000664534">
    <property type="component" value="Unassembled WGS sequence"/>
</dbReference>
<evidence type="ECO:0000256" key="1">
    <source>
        <dbReference type="SAM" id="MobiDB-lite"/>
    </source>
</evidence>
<feature type="transmembrane region" description="Helical" evidence="2">
    <location>
        <begin position="92"/>
        <end position="112"/>
    </location>
</feature>
<name>A0A8H3F4N1_9LECA</name>
<keyword evidence="2" id="KW-0472">Membrane</keyword>
<keyword evidence="2" id="KW-1133">Transmembrane helix</keyword>
<keyword evidence="2" id="KW-0812">Transmembrane</keyword>
<accession>A0A8H3F4N1</accession>
<dbReference type="AlphaFoldDB" id="A0A8H3F4N1"/>
<evidence type="ECO:0000256" key="2">
    <source>
        <dbReference type="SAM" id="Phobius"/>
    </source>
</evidence>
<reference evidence="3" key="1">
    <citation type="submission" date="2021-03" db="EMBL/GenBank/DDBJ databases">
        <authorList>
            <person name="Tagirdzhanova G."/>
        </authorList>
    </citation>
    <scope>NUCLEOTIDE SEQUENCE</scope>
</reference>
<evidence type="ECO:0000313" key="3">
    <source>
        <dbReference type="EMBL" id="CAF9918447.1"/>
    </source>
</evidence>